<evidence type="ECO:0008006" key="3">
    <source>
        <dbReference type="Google" id="ProtNLM"/>
    </source>
</evidence>
<sequence>MKKIKKVWPAYLKTNPDGDEVKKARKYIAEPYKDFHDAYSHGVEMLKYEDWKVDWLIETLDCTIWDLFEDVREPTKEDYRKMEEEDLRIIEKLSKDGKLENPSRYVGKSGMQVFDVINEFGLDFYEGNALKYLIRYKKKNGLEDLKKCRDYLDYMIAGYME</sequence>
<organism evidence="1 2">
    <name type="scientific">Fructobacillus fructosus</name>
    <dbReference type="NCBI Taxonomy" id="1631"/>
    <lineage>
        <taxon>Bacteria</taxon>
        <taxon>Bacillati</taxon>
        <taxon>Bacillota</taxon>
        <taxon>Bacilli</taxon>
        <taxon>Lactobacillales</taxon>
        <taxon>Lactobacillaceae</taxon>
        <taxon>Fructobacillus</taxon>
    </lineage>
</organism>
<gene>
    <name evidence="1" type="ORF">R54839_PPFHFPJH_00159</name>
</gene>
<dbReference type="Proteomes" id="UP001314261">
    <property type="component" value="Unassembled WGS sequence"/>
</dbReference>
<keyword evidence="2" id="KW-1185">Reference proteome</keyword>
<protein>
    <recommendedName>
        <fullName evidence="3">DUF3310 domain-containing protein</fullName>
    </recommendedName>
</protein>
<evidence type="ECO:0000313" key="1">
    <source>
        <dbReference type="EMBL" id="CAK1225226.1"/>
    </source>
</evidence>
<dbReference type="RefSeq" id="WP_338345792.1">
    <property type="nucleotide sequence ID" value="NZ_CAUZLR010000001.1"/>
</dbReference>
<proteinExistence type="predicted"/>
<dbReference type="Pfam" id="PF11753">
    <property type="entry name" value="DUF3310"/>
    <property type="match status" value="1"/>
</dbReference>
<name>A0ABN9YIE1_9LACO</name>
<dbReference type="InterPro" id="IPR021739">
    <property type="entry name" value="SaV-like"/>
</dbReference>
<comment type="caution">
    <text evidence="1">The sequence shown here is derived from an EMBL/GenBank/DDBJ whole genome shotgun (WGS) entry which is preliminary data.</text>
</comment>
<evidence type="ECO:0000313" key="2">
    <source>
        <dbReference type="Proteomes" id="UP001314261"/>
    </source>
</evidence>
<reference evidence="1 2" key="1">
    <citation type="submission" date="2023-10" db="EMBL/GenBank/DDBJ databases">
        <authorList>
            <person name="Botero Cardona J."/>
        </authorList>
    </citation>
    <scope>NUCLEOTIDE SEQUENCE [LARGE SCALE GENOMIC DNA]</scope>
    <source>
        <strain evidence="1 2">R-54839</strain>
    </source>
</reference>
<dbReference type="EMBL" id="CAUZLR010000001">
    <property type="protein sequence ID" value="CAK1225226.1"/>
    <property type="molecule type" value="Genomic_DNA"/>
</dbReference>
<accession>A0ABN9YIE1</accession>